<dbReference type="NCBIfam" id="TIGR00099">
    <property type="entry name" value="Cof-subfamily"/>
    <property type="match status" value="1"/>
</dbReference>
<dbReference type="GO" id="GO:0000287">
    <property type="term" value="F:magnesium ion binding"/>
    <property type="evidence" value="ECO:0007669"/>
    <property type="project" value="TreeGrafter"/>
</dbReference>
<dbReference type="PANTHER" id="PTHR10000:SF25">
    <property type="entry name" value="PHOSPHATASE YKRA-RELATED"/>
    <property type="match status" value="1"/>
</dbReference>
<sequence>MVDMTSRKLFVFDIDGTLLDEHKQLPESTRQAVKKLAENYEVAIATGRNRTMASEVIKELAIENYIVCNGAAAYYKHDSIYTNSLNKDELDRLITMADDNGHQMVYETVDELRRRSSQPNERMEKGMAHVGFPVPEQNHDYHEKYPLVQCLIFYSEEEASLYEEGQFDHFRFVRWHETGVDVLPAGGSKFSTIERLAKHLNISNDNIVAFGDGFNDLEMIENAGTGVAMGNAEDDVKKVADLVTASSSQNGIQLALEKLGYL</sequence>
<evidence type="ECO:0000313" key="1">
    <source>
        <dbReference type="EMBL" id="SEK39364.1"/>
    </source>
</evidence>
<keyword evidence="2" id="KW-1185">Reference proteome</keyword>
<dbReference type="Proteomes" id="UP000199081">
    <property type="component" value="Unassembled WGS sequence"/>
</dbReference>
<dbReference type="Pfam" id="PF08282">
    <property type="entry name" value="Hydrolase_3"/>
    <property type="match status" value="1"/>
</dbReference>
<dbReference type="InterPro" id="IPR023214">
    <property type="entry name" value="HAD_sf"/>
</dbReference>
<dbReference type="Gene3D" id="3.40.50.1000">
    <property type="entry name" value="HAD superfamily/HAD-like"/>
    <property type="match status" value="1"/>
</dbReference>
<evidence type="ECO:0008006" key="3">
    <source>
        <dbReference type="Google" id="ProtNLM"/>
    </source>
</evidence>
<protein>
    <recommendedName>
        <fullName evidence="3">Cof subfamily of IIB subfamily of haloacid dehalogenase superfamily/HAD-superfamily hydrolase, subfamily IIB</fullName>
    </recommendedName>
</protein>
<dbReference type="GO" id="GO:0016791">
    <property type="term" value="F:phosphatase activity"/>
    <property type="evidence" value="ECO:0007669"/>
    <property type="project" value="UniProtKB-ARBA"/>
</dbReference>
<dbReference type="AlphaFoldDB" id="A0A1H7GMR3"/>
<gene>
    <name evidence="1" type="ORF">SAMN04488099_102219</name>
</gene>
<dbReference type="GO" id="GO:0005829">
    <property type="term" value="C:cytosol"/>
    <property type="evidence" value="ECO:0007669"/>
    <property type="project" value="TreeGrafter"/>
</dbReference>
<dbReference type="SUPFAM" id="SSF56784">
    <property type="entry name" value="HAD-like"/>
    <property type="match status" value="1"/>
</dbReference>
<dbReference type="NCBIfam" id="TIGR01484">
    <property type="entry name" value="HAD-SF-IIB"/>
    <property type="match status" value="1"/>
</dbReference>
<dbReference type="SFLD" id="SFLDG01144">
    <property type="entry name" value="C2.B.4:_PGP_Like"/>
    <property type="match status" value="1"/>
</dbReference>
<dbReference type="InterPro" id="IPR000150">
    <property type="entry name" value="Cof"/>
</dbReference>
<evidence type="ECO:0000313" key="2">
    <source>
        <dbReference type="Proteomes" id="UP000199081"/>
    </source>
</evidence>
<dbReference type="EMBL" id="FNZU01000002">
    <property type="protein sequence ID" value="SEK39364.1"/>
    <property type="molecule type" value="Genomic_DNA"/>
</dbReference>
<reference evidence="2" key="1">
    <citation type="submission" date="2016-10" db="EMBL/GenBank/DDBJ databases">
        <authorList>
            <person name="Varghese N."/>
            <person name="Submissions S."/>
        </authorList>
    </citation>
    <scope>NUCLEOTIDE SEQUENCE [LARGE SCALE GENOMIC DNA]</scope>
    <source>
        <strain evidence="2">DSM 19183</strain>
    </source>
</reference>
<dbReference type="InterPro" id="IPR036412">
    <property type="entry name" value="HAD-like_sf"/>
</dbReference>
<dbReference type="PANTHER" id="PTHR10000">
    <property type="entry name" value="PHOSPHOSERINE PHOSPHATASE"/>
    <property type="match status" value="1"/>
</dbReference>
<organism evidence="1 2">
    <name type="scientific">Alkalibacterium pelagium</name>
    <dbReference type="NCBI Taxonomy" id="426702"/>
    <lineage>
        <taxon>Bacteria</taxon>
        <taxon>Bacillati</taxon>
        <taxon>Bacillota</taxon>
        <taxon>Bacilli</taxon>
        <taxon>Lactobacillales</taxon>
        <taxon>Carnobacteriaceae</taxon>
        <taxon>Alkalibacterium</taxon>
    </lineage>
</organism>
<dbReference type="InterPro" id="IPR006379">
    <property type="entry name" value="HAD-SF_hydro_IIB"/>
</dbReference>
<dbReference type="SFLD" id="SFLDS00003">
    <property type="entry name" value="Haloacid_Dehalogenase"/>
    <property type="match status" value="1"/>
</dbReference>
<dbReference type="Gene3D" id="3.30.1240.10">
    <property type="match status" value="1"/>
</dbReference>
<dbReference type="PROSITE" id="PS01229">
    <property type="entry name" value="COF_2"/>
    <property type="match status" value="1"/>
</dbReference>
<accession>A0A1H7GMR3</accession>
<dbReference type="STRING" id="426702.SAMN04488099_102219"/>
<dbReference type="SFLD" id="SFLDG01140">
    <property type="entry name" value="C2.B:_Phosphomannomutase_and_P"/>
    <property type="match status" value="1"/>
</dbReference>
<name>A0A1H7GMR3_9LACT</name>
<dbReference type="RefSeq" id="WP_246117616.1">
    <property type="nucleotide sequence ID" value="NZ_BJYC01000003.1"/>
</dbReference>
<proteinExistence type="predicted"/>